<dbReference type="OrthoDB" id="8935727at2759"/>
<dbReference type="InterPro" id="IPR003599">
    <property type="entry name" value="Ig_sub"/>
</dbReference>
<dbReference type="InterPro" id="IPR050504">
    <property type="entry name" value="IgSF_BTN/MOG"/>
</dbReference>
<name>A0A553NJ03_9TELE</name>
<keyword evidence="3" id="KW-0393">Immunoglobulin domain</keyword>
<dbReference type="GO" id="GO:0009897">
    <property type="term" value="C:external side of plasma membrane"/>
    <property type="evidence" value="ECO:0007669"/>
    <property type="project" value="TreeGrafter"/>
</dbReference>
<sequence length="630" mass="68576">MRFNSPFYLGYTMKTIAAVVLVLTISVHDTFAKFCINLFSIKYNDDGWFGSTCDSKHESITLEVINLSPNRVDAFIKSNISFSCYSRTSKEASHDEVNFYWDKDGKKVLYFENGITTYGKGYENRASVVLDHYKDGNLFLTLRSITTSDQGTYLCHTKGGKDLGHPGAIAFTVKAADADVKNHLVSEVGHNATLCFSSCDGNLSLTFSSTQDEKLKVLDCSQRNCTAGDFFKNRVNVDWNSSGKFCLNLFSIKYNDDGWFESTCDSKLESFTLEVVSTTSHVDALFKSNISIPCYSRTSKKGSHDKVNIYWYKDGEKVLYVEKGKITYGEGYENRASVVLDHHKDGSLSLTLRSITTSDQGKYLCHTTAGKSLAHFENWPKKLGEDLEMDLFDSDDMYVTFTAASTKIETHVCNVNRGKPSCSPAYTKRVSVINNTLVLKSLSSKDAGNFTIKDNKDEVISVHKVSVTEGGNLSWILGVVLGALKLRLINGLNGGLVTGINGVNPLLVGGLNPPVLPGGGAVLGQPQIPQFYPAAALPPYLLQQPPVPAVPFGLPNPVPQMPFPIAPANGGLPYFIGGAQNPPVVISPQQQVAPGQGPAANNQGVLPQGTLTRFKMPTQLSPTVSGNTVG</sequence>
<dbReference type="InterPro" id="IPR007110">
    <property type="entry name" value="Ig-like_dom"/>
</dbReference>
<dbReference type="STRING" id="623744.A0A553NJ03"/>
<dbReference type="Pfam" id="PF07686">
    <property type="entry name" value="V-set"/>
    <property type="match status" value="2"/>
</dbReference>
<evidence type="ECO:0000313" key="5">
    <source>
        <dbReference type="EMBL" id="TRY65390.1"/>
    </source>
</evidence>
<feature type="domain" description="Ig-like" evidence="4">
    <location>
        <begin position="288"/>
        <end position="365"/>
    </location>
</feature>
<dbReference type="AlphaFoldDB" id="A0A553NJ03"/>
<keyword evidence="2" id="KW-0472">Membrane</keyword>
<gene>
    <name evidence="5" type="ORF">DNTS_013984</name>
</gene>
<dbReference type="InterPro" id="IPR013106">
    <property type="entry name" value="Ig_V-set"/>
</dbReference>
<accession>A0A553NJ03</accession>
<evidence type="ECO:0000313" key="6">
    <source>
        <dbReference type="Proteomes" id="UP000316079"/>
    </source>
</evidence>
<dbReference type="GO" id="GO:0050852">
    <property type="term" value="P:T cell receptor signaling pathway"/>
    <property type="evidence" value="ECO:0007669"/>
    <property type="project" value="TreeGrafter"/>
</dbReference>
<dbReference type="InterPro" id="IPR036179">
    <property type="entry name" value="Ig-like_dom_sf"/>
</dbReference>
<evidence type="ECO:0000259" key="4">
    <source>
        <dbReference type="PROSITE" id="PS50835"/>
    </source>
</evidence>
<evidence type="ECO:0000256" key="3">
    <source>
        <dbReference type="ARBA" id="ARBA00023319"/>
    </source>
</evidence>
<comment type="subcellular location">
    <subcellularLocation>
        <location evidence="1">Membrane</location>
    </subcellularLocation>
</comment>
<proteinExistence type="predicted"/>
<dbReference type="Proteomes" id="UP000316079">
    <property type="component" value="Unassembled WGS sequence"/>
</dbReference>
<organism evidence="5 6">
    <name type="scientific">Danionella cerebrum</name>
    <dbReference type="NCBI Taxonomy" id="2873325"/>
    <lineage>
        <taxon>Eukaryota</taxon>
        <taxon>Metazoa</taxon>
        <taxon>Chordata</taxon>
        <taxon>Craniata</taxon>
        <taxon>Vertebrata</taxon>
        <taxon>Euteleostomi</taxon>
        <taxon>Actinopterygii</taxon>
        <taxon>Neopterygii</taxon>
        <taxon>Teleostei</taxon>
        <taxon>Ostariophysi</taxon>
        <taxon>Cypriniformes</taxon>
        <taxon>Danionidae</taxon>
        <taxon>Danioninae</taxon>
        <taxon>Danionella</taxon>
    </lineage>
</organism>
<evidence type="ECO:0000256" key="2">
    <source>
        <dbReference type="ARBA" id="ARBA00023136"/>
    </source>
</evidence>
<dbReference type="GO" id="GO:0001817">
    <property type="term" value="P:regulation of cytokine production"/>
    <property type="evidence" value="ECO:0007669"/>
    <property type="project" value="TreeGrafter"/>
</dbReference>
<dbReference type="PANTHER" id="PTHR24100">
    <property type="entry name" value="BUTYROPHILIN"/>
    <property type="match status" value="1"/>
</dbReference>
<comment type="caution">
    <text evidence="5">The sequence shown here is derived from an EMBL/GenBank/DDBJ whole genome shotgun (WGS) entry which is preliminary data.</text>
</comment>
<dbReference type="SMART" id="SM00406">
    <property type="entry name" value="IGv"/>
    <property type="match status" value="2"/>
</dbReference>
<dbReference type="InterPro" id="IPR013783">
    <property type="entry name" value="Ig-like_fold"/>
</dbReference>
<dbReference type="SUPFAM" id="SSF48726">
    <property type="entry name" value="Immunoglobulin"/>
    <property type="match status" value="2"/>
</dbReference>
<keyword evidence="6" id="KW-1185">Reference proteome</keyword>
<evidence type="ECO:0000256" key="1">
    <source>
        <dbReference type="ARBA" id="ARBA00004370"/>
    </source>
</evidence>
<dbReference type="SMART" id="SM00409">
    <property type="entry name" value="IG"/>
    <property type="match status" value="2"/>
</dbReference>
<dbReference type="EMBL" id="SRMA01026924">
    <property type="protein sequence ID" value="TRY65390.1"/>
    <property type="molecule type" value="Genomic_DNA"/>
</dbReference>
<feature type="domain" description="Ig-like" evidence="4">
    <location>
        <begin position="78"/>
        <end position="155"/>
    </location>
</feature>
<reference evidence="5 6" key="1">
    <citation type="journal article" date="2019" name="Sci. Data">
        <title>Hybrid genome assembly and annotation of Danionella translucida.</title>
        <authorList>
            <person name="Kadobianskyi M."/>
            <person name="Schulze L."/>
            <person name="Schuelke M."/>
            <person name="Judkewitz B."/>
        </authorList>
    </citation>
    <scope>NUCLEOTIDE SEQUENCE [LARGE SCALE GENOMIC DNA]</scope>
    <source>
        <strain evidence="5 6">Bolton</strain>
    </source>
</reference>
<dbReference type="PROSITE" id="PS50835">
    <property type="entry name" value="IG_LIKE"/>
    <property type="match status" value="2"/>
</dbReference>
<protein>
    <recommendedName>
        <fullName evidence="4">Ig-like domain-containing protein</fullName>
    </recommendedName>
</protein>
<dbReference type="GO" id="GO:0005102">
    <property type="term" value="F:signaling receptor binding"/>
    <property type="evidence" value="ECO:0007669"/>
    <property type="project" value="TreeGrafter"/>
</dbReference>
<dbReference type="Gene3D" id="2.60.40.10">
    <property type="entry name" value="Immunoglobulins"/>
    <property type="match status" value="2"/>
</dbReference>